<name>A0A428JW79_9BACT</name>
<dbReference type="AlphaFoldDB" id="A0A428JW79"/>
<dbReference type="Proteomes" id="UP000270291">
    <property type="component" value="Unassembled WGS sequence"/>
</dbReference>
<sequence length="260" mass="29281">MPTAALWAAVEPLLPAAHRLGRPRVCDRQMFFAIFYVLRAGLQWKALPRCLGVASTAHDRFQRWVAAGVFRQLWVLGLLELHIESRLDWSFQSLDGCQTKAPLGGQAVGPNPTDRGKGGVKRHLLTEAQGLPVGLAVTGANVADVIQVQAVFDSMPVLPSPDTDEFPQGFCADKGHDAKAVRHLIQQRGYVDHIQSRDQEATLCKTPGYRARRWVVERTHSWFNRFRRLLIRWEKQVDNYEALLHLACANIVWKQSLLFG</sequence>
<protein>
    <submittedName>
        <fullName evidence="3">IS5 family transposase</fullName>
    </submittedName>
</protein>
<dbReference type="EMBL" id="RWIU01000012">
    <property type="protein sequence ID" value="RSK38459.1"/>
    <property type="molecule type" value="Genomic_DNA"/>
</dbReference>
<dbReference type="Pfam" id="PF01609">
    <property type="entry name" value="DDE_Tnp_1"/>
    <property type="match status" value="1"/>
</dbReference>
<proteinExistence type="predicted"/>
<dbReference type="GO" id="GO:0006313">
    <property type="term" value="P:DNA transposition"/>
    <property type="evidence" value="ECO:0007669"/>
    <property type="project" value="InterPro"/>
</dbReference>
<feature type="domain" description="Transposase IS4-like" evidence="1">
    <location>
        <begin position="111"/>
        <end position="249"/>
    </location>
</feature>
<dbReference type="InterPro" id="IPR002559">
    <property type="entry name" value="Transposase_11"/>
</dbReference>
<evidence type="ECO:0000313" key="4">
    <source>
        <dbReference type="Proteomes" id="UP000270291"/>
    </source>
</evidence>
<dbReference type="GO" id="GO:0004803">
    <property type="term" value="F:transposase activity"/>
    <property type="evidence" value="ECO:0007669"/>
    <property type="project" value="InterPro"/>
</dbReference>
<comment type="caution">
    <text evidence="3">The sequence shown here is derived from an EMBL/GenBank/DDBJ whole genome shotgun (WGS) entry which is preliminary data.</text>
</comment>
<evidence type="ECO:0000313" key="3">
    <source>
        <dbReference type="EMBL" id="RSK38459.1"/>
    </source>
</evidence>
<evidence type="ECO:0000259" key="1">
    <source>
        <dbReference type="Pfam" id="PF01609"/>
    </source>
</evidence>
<evidence type="ECO:0000259" key="2">
    <source>
        <dbReference type="Pfam" id="PF13340"/>
    </source>
</evidence>
<dbReference type="OrthoDB" id="9798237at2"/>
<organism evidence="3 4">
    <name type="scientific">Hymenobacter perfusus</name>
    <dbReference type="NCBI Taxonomy" id="1236770"/>
    <lineage>
        <taxon>Bacteria</taxon>
        <taxon>Pseudomonadati</taxon>
        <taxon>Bacteroidota</taxon>
        <taxon>Cytophagia</taxon>
        <taxon>Cytophagales</taxon>
        <taxon>Hymenobacteraceae</taxon>
        <taxon>Hymenobacter</taxon>
    </lineage>
</organism>
<gene>
    <name evidence="3" type="ORF">EI293_21820</name>
</gene>
<reference evidence="3 4" key="1">
    <citation type="submission" date="2018-12" db="EMBL/GenBank/DDBJ databases">
        <authorList>
            <person name="Feng G."/>
            <person name="Zhu H."/>
        </authorList>
    </citation>
    <scope>NUCLEOTIDE SEQUENCE [LARGE SCALE GENOMIC DNA]</scope>
    <source>
        <strain evidence="3 4">LMG 26000</strain>
    </source>
</reference>
<dbReference type="PANTHER" id="PTHR30007:SF0">
    <property type="entry name" value="TRANSPOSASE"/>
    <property type="match status" value="1"/>
</dbReference>
<dbReference type="PANTHER" id="PTHR30007">
    <property type="entry name" value="PHP DOMAIN PROTEIN"/>
    <property type="match status" value="1"/>
</dbReference>
<dbReference type="GO" id="GO:0003677">
    <property type="term" value="F:DNA binding"/>
    <property type="evidence" value="ECO:0007669"/>
    <property type="project" value="InterPro"/>
</dbReference>
<keyword evidence="4" id="KW-1185">Reference proteome</keyword>
<dbReference type="NCBIfam" id="NF033580">
    <property type="entry name" value="transpos_IS5_3"/>
    <property type="match status" value="1"/>
</dbReference>
<dbReference type="Pfam" id="PF13340">
    <property type="entry name" value="DUF4096"/>
    <property type="match status" value="1"/>
</dbReference>
<accession>A0A428JW79</accession>
<feature type="domain" description="Insertion element IS402-like" evidence="2">
    <location>
        <begin position="4"/>
        <end position="74"/>
    </location>
</feature>
<dbReference type="InterPro" id="IPR025161">
    <property type="entry name" value="IS402-like_dom"/>
</dbReference>